<feature type="signal peptide" evidence="1">
    <location>
        <begin position="1"/>
        <end position="19"/>
    </location>
</feature>
<dbReference type="GO" id="GO:0005737">
    <property type="term" value="C:cytoplasm"/>
    <property type="evidence" value="ECO:0007669"/>
    <property type="project" value="TreeGrafter"/>
</dbReference>
<name>A0AAF3EVK4_9BILA</name>
<dbReference type="InterPro" id="IPR004843">
    <property type="entry name" value="Calcineurin-like_PHP"/>
</dbReference>
<dbReference type="AlphaFoldDB" id="A0AAF3EVK4"/>
<organism evidence="3 4">
    <name type="scientific">Mesorhabditis belari</name>
    <dbReference type="NCBI Taxonomy" id="2138241"/>
    <lineage>
        <taxon>Eukaryota</taxon>
        <taxon>Metazoa</taxon>
        <taxon>Ecdysozoa</taxon>
        <taxon>Nematoda</taxon>
        <taxon>Chromadorea</taxon>
        <taxon>Rhabditida</taxon>
        <taxon>Rhabditina</taxon>
        <taxon>Rhabditomorpha</taxon>
        <taxon>Rhabditoidea</taxon>
        <taxon>Rhabditidae</taxon>
        <taxon>Mesorhabditinae</taxon>
        <taxon>Mesorhabditis</taxon>
    </lineage>
</organism>
<feature type="chain" id="PRO_5042084273" evidence="1">
    <location>
        <begin position="20"/>
        <end position="652"/>
    </location>
</feature>
<dbReference type="InterPro" id="IPR050341">
    <property type="entry name" value="PP1_catalytic_subunit"/>
</dbReference>
<dbReference type="PRINTS" id="PR00114">
    <property type="entry name" value="STPHPHTASE"/>
</dbReference>
<accession>A0AAF3EVK4</accession>
<evidence type="ECO:0000313" key="4">
    <source>
        <dbReference type="WBParaSite" id="MBELARI_LOCUS18228"/>
    </source>
</evidence>
<reference evidence="4" key="1">
    <citation type="submission" date="2024-02" db="UniProtKB">
        <authorList>
            <consortium name="WormBaseParasite"/>
        </authorList>
    </citation>
    <scope>IDENTIFICATION</scope>
</reference>
<dbReference type="SUPFAM" id="SSF56300">
    <property type="entry name" value="Metallo-dependent phosphatases"/>
    <property type="match status" value="1"/>
</dbReference>
<dbReference type="GO" id="GO:0005634">
    <property type="term" value="C:nucleus"/>
    <property type="evidence" value="ECO:0007669"/>
    <property type="project" value="TreeGrafter"/>
</dbReference>
<evidence type="ECO:0000259" key="2">
    <source>
        <dbReference type="SMART" id="SM00156"/>
    </source>
</evidence>
<sequence length="652" mass="73998">MRILFVAPLILLHLPYLITLKSTREDVLQDYCHHCEYPHFNGPRPDAFTTLSCVRQLVFTAPRETVQYYLRQQPICITMLTLDGIKPLTALRTGVPASALPRECWDFRDKGGYYFSVQEIEFSPDFGVDFDWQAEGILRSDFDKEPRELNSSLYKKAKKNLKYRGPLMCCGSPMCNAEEVDYFLATRVVKVEDADDDFSKAMPYVTVIAVFLLTLWPFTLQLGQRNTERAMELIEKPKVLEDEWFNCQQAETILFRAKDNANALFQADIRGYKDLQAVINRLRSRRSAKVEIPTADFTADPPDKILTFGICNTTFSKVLRKISSKMDGLTAKLIEHGPFEFNFDFLEMSNLFDMATQVLEHQPRLLHLPANTIVVGSIEGNYVQLFRIFQKCGWPPYRRYLFLGGLTHPKVPQSLETFCLLLALKVSHPNCIYLMRGVSEADGLKSETRFSERLANVISEVTNEVHSRFALAAVVAERIFCVYGGFSPKVTLRGIAGIERAAAEVKEDTIPAALIFSMPDPEVEHKIPGGRGWFFNPKTVDNFISKHSFIEAIIRSRNIVDTGLHVCKCKDVPIYTIHSSPDQPGEGKRSAVVLHVTASGIVALRFANHKNFDGIVREAGPKDRDLMSFAHQYLSRARKYTETTTTKSRTKT</sequence>
<protein>
    <submittedName>
        <fullName evidence="4">Serine/threonine specific protein phosphatases domain-containing protein</fullName>
    </submittedName>
</protein>
<evidence type="ECO:0000313" key="3">
    <source>
        <dbReference type="Proteomes" id="UP000887575"/>
    </source>
</evidence>
<keyword evidence="1" id="KW-0732">Signal</keyword>
<dbReference type="Gene3D" id="3.60.21.10">
    <property type="match status" value="1"/>
</dbReference>
<dbReference type="GO" id="GO:0004722">
    <property type="term" value="F:protein serine/threonine phosphatase activity"/>
    <property type="evidence" value="ECO:0007669"/>
    <property type="project" value="TreeGrafter"/>
</dbReference>
<dbReference type="CDD" id="cd00144">
    <property type="entry name" value="MPP_PPP_family"/>
    <property type="match status" value="1"/>
</dbReference>
<feature type="domain" description="Serine/threonine specific protein phosphatases" evidence="2">
    <location>
        <begin position="343"/>
        <end position="610"/>
    </location>
</feature>
<dbReference type="WBParaSite" id="MBELARI_LOCUS18228">
    <property type="protein sequence ID" value="MBELARI_LOCUS18228"/>
    <property type="gene ID" value="MBELARI_LOCUS18228"/>
</dbReference>
<dbReference type="SMART" id="SM00156">
    <property type="entry name" value="PP2Ac"/>
    <property type="match status" value="1"/>
</dbReference>
<dbReference type="InterPro" id="IPR006186">
    <property type="entry name" value="Ser/Thr-sp_prot-phosphatase"/>
</dbReference>
<dbReference type="Pfam" id="PF00149">
    <property type="entry name" value="Metallophos"/>
    <property type="match status" value="1"/>
</dbReference>
<dbReference type="PANTHER" id="PTHR11668:SF290">
    <property type="entry name" value="SERINE_THREONINE SPECIFIC PROTEIN PHOSPHATASES DOMAIN-CONTAINING PROTEIN"/>
    <property type="match status" value="1"/>
</dbReference>
<evidence type="ECO:0000256" key="1">
    <source>
        <dbReference type="SAM" id="SignalP"/>
    </source>
</evidence>
<dbReference type="Proteomes" id="UP000887575">
    <property type="component" value="Unassembled WGS sequence"/>
</dbReference>
<dbReference type="PANTHER" id="PTHR11668">
    <property type="entry name" value="SERINE/THREONINE PROTEIN PHOSPHATASE"/>
    <property type="match status" value="1"/>
</dbReference>
<keyword evidence="3" id="KW-1185">Reference proteome</keyword>
<proteinExistence type="predicted"/>
<dbReference type="InterPro" id="IPR029052">
    <property type="entry name" value="Metallo-depent_PP-like"/>
</dbReference>